<comment type="caution">
    <text evidence="3">The sequence shown here is derived from an EMBL/GenBank/DDBJ whole genome shotgun (WGS) entry which is preliminary data.</text>
</comment>
<evidence type="ECO:0000313" key="4">
    <source>
        <dbReference type="Proteomes" id="UP001550739"/>
    </source>
</evidence>
<feature type="region of interest" description="Disordered" evidence="1">
    <location>
        <begin position="1"/>
        <end position="51"/>
    </location>
</feature>
<name>A0ABV2ZH38_9ACTN</name>
<dbReference type="EMBL" id="JBEZVE010000007">
    <property type="protein sequence ID" value="MEU3781852.1"/>
    <property type="molecule type" value="Genomic_DNA"/>
</dbReference>
<dbReference type="InterPro" id="IPR012312">
    <property type="entry name" value="Hemerythrin-like"/>
</dbReference>
<organism evidence="3 4">
    <name type="scientific">Streptomyces sp. 900129855</name>
    <dbReference type="NCBI Taxonomy" id="3155129"/>
    <lineage>
        <taxon>Bacteria</taxon>
        <taxon>Bacillati</taxon>
        <taxon>Actinomycetota</taxon>
        <taxon>Actinomycetes</taxon>
        <taxon>Kitasatosporales</taxon>
        <taxon>Streptomycetaceae</taxon>
        <taxon>Streptomyces</taxon>
    </lineage>
</organism>
<proteinExistence type="predicted"/>
<evidence type="ECO:0000256" key="1">
    <source>
        <dbReference type="SAM" id="MobiDB-lite"/>
    </source>
</evidence>
<evidence type="ECO:0000259" key="2">
    <source>
        <dbReference type="Pfam" id="PF01814"/>
    </source>
</evidence>
<feature type="domain" description="Hemerythrin-like" evidence="2">
    <location>
        <begin position="63"/>
        <end position="146"/>
    </location>
</feature>
<dbReference type="Gene3D" id="1.20.120.520">
    <property type="entry name" value="nmb1532 protein domain like"/>
    <property type="match status" value="1"/>
</dbReference>
<accession>A0ABV2ZH38</accession>
<gene>
    <name evidence="3" type="ORF">AB0E89_14900</name>
</gene>
<evidence type="ECO:0000313" key="3">
    <source>
        <dbReference type="EMBL" id="MEU3781852.1"/>
    </source>
</evidence>
<dbReference type="RefSeq" id="WP_361702551.1">
    <property type="nucleotide sequence ID" value="NZ_JBEZVE010000007.1"/>
</dbReference>
<feature type="compositionally biased region" description="Basic and acidic residues" evidence="1">
    <location>
        <begin position="28"/>
        <end position="45"/>
    </location>
</feature>
<protein>
    <submittedName>
        <fullName evidence="3">Hemerythrin domain-containing protein</fullName>
    </submittedName>
</protein>
<dbReference type="Proteomes" id="UP001550739">
    <property type="component" value="Unassembled WGS sequence"/>
</dbReference>
<dbReference type="Pfam" id="PF01814">
    <property type="entry name" value="Hemerythrin"/>
    <property type="match status" value="1"/>
</dbReference>
<keyword evidence="4" id="KW-1185">Reference proteome</keyword>
<sequence>MSAPRPKAASGSRAPAVGASTAPPAPPRKGERIQSRGTKDQEERRTGRRPACEYWGCQSLASIDELTREHDEVVRLISHLRPAHQEGGAARMAEVAREIVAVLGPHTQVEEHGLFPALAGDFPDQSGEQEAEHRACDESLCSLPAGVGQEDSGAQGERFCRMRRSTGLRLRPVRRGVPSIPRWCRWDRSA</sequence>
<reference evidence="3 4" key="1">
    <citation type="submission" date="2024-06" db="EMBL/GenBank/DDBJ databases">
        <title>The Natural Products Discovery Center: Release of the First 8490 Sequenced Strains for Exploring Actinobacteria Biosynthetic Diversity.</title>
        <authorList>
            <person name="Kalkreuter E."/>
            <person name="Kautsar S.A."/>
            <person name="Yang D."/>
            <person name="Bader C.D."/>
            <person name="Teijaro C.N."/>
            <person name="Fluegel L."/>
            <person name="Davis C.M."/>
            <person name="Simpson J.R."/>
            <person name="Lauterbach L."/>
            <person name="Steele A.D."/>
            <person name="Gui C."/>
            <person name="Meng S."/>
            <person name="Li G."/>
            <person name="Viehrig K."/>
            <person name="Ye F."/>
            <person name="Su P."/>
            <person name="Kiefer A.F."/>
            <person name="Nichols A."/>
            <person name="Cepeda A.J."/>
            <person name="Yan W."/>
            <person name="Fan B."/>
            <person name="Jiang Y."/>
            <person name="Adhikari A."/>
            <person name="Zheng C.-J."/>
            <person name="Schuster L."/>
            <person name="Cowan T.M."/>
            <person name="Smanski M.J."/>
            <person name="Chevrette M.G."/>
            <person name="De Carvalho L.P.S."/>
            <person name="Shen B."/>
        </authorList>
    </citation>
    <scope>NUCLEOTIDE SEQUENCE [LARGE SCALE GENOMIC DNA]</scope>
    <source>
        <strain evidence="3 4">NPDC033843</strain>
    </source>
</reference>